<comment type="caution">
    <text evidence="2">The sequence shown here is derived from an EMBL/GenBank/DDBJ whole genome shotgun (WGS) entry which is preliminary data.</text>
</comment>
<evidence type="ECO:0000313" key="3">
    <source>
        <dbReference type="Proteomes" id="UP000542674"/>
    </source>
</evidence>
<accession>A0A7W7T6D3</accession>
<protein>
    <submittedName>
        <fullName evidence="2">Uncharacterized protein</fullName>
    </submittedName>
</protein>
<sequence length="196" mass="21607">MEKATPSHVKVTRRLAIGVIIVGELILVLGPLLAKPLDWLARQSADWWGAAGQWAGALGSFAAVVVALAIAGSGTREARARERRRQQATATLVRGEFELSGNPYRVALINDSPLPVFDVQIKEVRGWRLPEVRRPFRGWQPTAVLPPGKRVFVEAVVMAGAKEGISEWLGYTVVIEFSTEEYRWRREGDGLPGLVE</sequence>
<gene>
    <name evidence="2" type="ORF">F4559_003419</name>
</gene>
<dbReference type="RefSeq" id="WP_184669836.1">
    <property type="nucleotide sequence ID" value="NZ_BAABAI010000019.1"/>
</dbReference>
<reference evidence="2 3" key="1">
    <citation type="submission" date="2020-08" db="EMBL/GenBank/DDBJ databases">
        <title>Sequencing the genomes of 1000 actinobacteria strains.</title>
        <authorList>
            <person name="Klenk H.-P."/>
        </authorList>
    </citation>
    <scope>NUCLEOTIDE SEQUENCE [LARGE SCALE GENOMIC DNA]</scope>
    <source>
        <strain evidence="2 3">DSM 45084</strain>
    </source>
</reference>
<name>A0A7W7T6D3_9PSEU</name>
<evidence type="ECO:0000256" key="1">
    <source>
        <dbReference type="SAM" id="Phobius"/>
    </source>
</evidence>
<dbReference type="EMBL" id="JACHJS010000001">
    <property type="protein sequence ID" value="MBB4966060.1"/>
    <property type="molecule type" value="Genomic_DNA"/>
</dbReference>
<evidence type="ECO:0000313" key="2">
    <source>
        <dbReference type="EMBL" id="MBB4966060.1"/>
    </source>
</evidence>
<keyword evidence="3" id="KW-1185">Reference proteome</keyword>
<feature type="transmembrane region" description="Helical" evidence="1">
    <location>
        <begin position="54"/>
        <end position="75"/>
    </location>
</feature>
<keyword evidence="1" id="KW-0812">Transmembrane</keyword>
<proteinExistence type="predicted"/>
<keyword evidence="1" id="KW-0472">Membrane</keyword>
<dbReference type="AlphaFoldDB" id="A0A7W7T6D3"/>
<keyword evidence="1" id="KW-1133">Transmembrane helix</keyword>
<dbReference type="Proteomes" id="UP000542674">
    <property type="component" value="Unassembled WGS sequence"/>
</dbReference>
<feature type="transmembrane region" description="Helical" evidence="1">
    <location>
        <begin position="15"/>
        <end position="34"/>
    </location>
</feature>
<organism evidence="2 3">
    <name type="scientific">Saccharothrix violaceirubra</name>
    <dbReference type="NCBI Taxonomy" id="413306"/>
    <lineage>
        <taxon>Bacteria</taxon>
        <taxon>Bacillati</taxon>
        <taxon>Actinomycetota</taxon>
        <taxon>Actinomycetes</taxon>
        <taxon>Pseudonocardiales</taxon>
        <taxon>Pseudonocardiaceae</taxon>
        <taxon>Saccharothrix</taxon>
    </lineage>
</organism>